<feature type="region of interest" description="Disordered" evidence="1">
    <location>
        <begin position="1"/>
        <end position="61"/>
    </location>
</feature>
<evidence type="ECO:0000313" key="2">
    <source>
        <dbReference type="EMBL" id="KAJ1169755.1"/>
    </source>
</evidence>
<protein>
    <submittedName>
        <fullName evidence="2">Uncharacterized protein</fullName>
    </submittedName>
</protein>
<name>A0AAV7T0K5_PLEWA</name>
<organism evidence="2 3">
    <name type="scientific">Pleurodeles waltl</name>
    <name type="common">Iberian ribbed newt</name>
    <dbReference type="NCBI Taxonomy" id="8319"/>
    <lineage>
        <taxon>Eukaryota</taxon>
        <taxon>Metazoa</taxon>
        <taxon>Chordata</taxon>
        <taxon>Craniata</taxon>
        <taxon>Vertebrata</taxon>
        <taxon>Euteleostomi</taxon>
        <taxon>Amphibia</taxon>
        <taxon>Batrachia</taxon>
        <taxon>Caudata</taxon>
        <taxon>Salamandroidea</taxon>
        <taxon>Salamandridae</taxon>
        <taxon>Pleurodelinae</taxon>
        <taxon>Pleurodeles</taxon>
    </lineage>
</organism>
<proteinExistence type="predicted"/>
<reference evidence="2" key="1">
    <citation type="journal article" date="2022" name="bioRxiv">
        <title>Sequencing and chromosome-scale assembly of the giantPleurodeles waltlgenome.</title>
        <authorList>
            <person name="Brown T."/>
            <person name="Elewa A."/>
            <person name="Iarovenko S."/>
            <person name="Subramanian E."/>
            <person name="Araus A.J."/>
            <person name="Petzold A."/>
            <person name="Susuki M."/>
            <person name="Suzuki K.-i.T."/>
            <person name="Hayashi T."/>
            <person name="Toyoda A."/>
            <person name="Oliveira C."/>
            <person name="Osipova E."/>
            <person name="Leigh N.D."/>
            <person name="Simon A."/>
            <person name="Yun M.H."/>
        </authorList>
    </citation>
    <scope>NUCLEOTIDE SEQUENCE</scope>
    <source>
        <strain evidence="2">20211129_DDA</strain>
        <tissue evidence="2">Liver</tissue>
    </source>
</reference>
<comment type="caution">
    <text evidence="2">The sequence shown here is derived from an EMBL/GenBank/DDBJ whole genome shotgun (WGS) entry which is preliminary data.</text>
</comment>
<dbReference type="Proteomes" id="UP001066276">
    <property type="component" value="Chromosome 4_1"/>
</dbReference>
<evidence type="ECO:0000313" key="3">
    <source>
        <dbReference type="Proteomes" id="UP001066276"/>
    </source>
</evidence>
<keyword evidence="3" id="KW-1185">Reference proteome</keyword>
<evidence type="ECO:0000256" key="1">
    <source>
        <dbReference type="SAM" id="MobiDB-lite"/>
    </source>
</evidence>
<accession>A0AAV7T0K5</accession>
<gene>
    <name evidence="2" type="ORF">NDU88_001646</name>
</gene>
<sequence length="83" mass="9149">METQRAQTHRHEQDGTAGRHRTTESSLPQTRQANGSAPKKPTALRHRTSGITVHPRGPLLRDTTPVACVHLRTPPLHHTTPVA</sequence>
<feature type="compositionally biased region" description="Polar residues" evidence="1">
    <location>
        <begin position="24"/>
        <end position="35"/>
    </location>
</feature>
<dbReference type="EMBL" id="JANPWB010000007">
    <property type="protein sequence ID" value="KAJ1169755.1"/>
    <property type="molecule type" value="Genomic_DNA"/>
</dbReference>
<dbReference type="AlphaFoldDB" id="A0AAV7T0K5"/>